<keyword evidence="4" id="KW-1185">Reference proteome</keyword>
<proteinExistence type="inferred from homology"/>
<evidence type="ECO:0000313" key="3">
    <source>
        <dbReference type="EMBL" id="EAS37079.3"/>
    </source>
</evidence>
<dbReference type="InterPro" id="IPR051614">
    <property type="entry name" value="UPF0045_domain"/>
</dbReference>
<reference evidence="4" key="2">
    <citation type="journal article" date="2010" name="Genome Res.">
        <title>Population genomic sequencing of Coccidioides fungi reveals recent hybridization and transposon control.</title>
        <authorList>
            <person name="Neafsey D.E."/>
            <person name="Barker B.M."/>
            <person name="Sharpton T.J."/>
            <person name="Stajich J.E."/>
            <person name="Park D.J."/>
            <person name="Whiston E."/>
            <person name="Hung C.-Y."/>
            <person name="McMahan C."/>
            <person name="White J."/>
            <person name="Sykes S."/>
            <person name="Heiman D."/>
            <person name="Young S."/>
            <person name="Zeng Q."/>
            <person name="Abouelleil A."/>
            <person name="Aftuck L."/>
            <person name="Bessette D."/>
            <person name="Brown A."/>
            <person name="FitzGerald M."/>
            <person name="Lui A."/>
            <person name="Macdonald J.P."/>
            <person name="Priest M."/>
            <person name="Orbach M.J."/>
            <person name="Galgiani J.N."/>
            <person name="Kirkland T.N."/>
            <person name="Cole G.T."/>
            <person name="Birren B.W."/>
            <person name="Henn M.R."/>
            <person name="Taylor J.W."/>
            <person name="Rounsley S.D."/>
        </authorList>
    </citation>
    <scope>GENOME REANNOTATION</scope>
    <source>
        <strain evidence="4">RS</strain>
    </source>
</reference>
<reference evidence="4" key="1">
    <citation type="journal article" date="2009" name="Genome Res.">
        <title>Comparative genomic analyses of the human fungal pathogens Coccidioides and their relatives.</title>
        <authorList>
            <person name="Sharpton T.J."/>
            <person name="Stajich J.E."/>
            <person name="Rounsley S.D."/>
            <person name="Gardner M.J."/>
            <person name="Wortman J.R."/>
            <person name="Jordar V.S."/>
            <person name="Maiti R."/>
            <person name="Kodira C.D."/>
            <person name="Neafsey D.E."/>
            <person name="Zeng Q."/>
            <person name="Hung C.-Y."/>
            <person name="McMahan C."/>
            <person name="Muszewska A."/>
            <person name="Grynberg M."/>
            <person name="Mandel M.A."/>
            <person name="Kellner E.M."/>
            <person name="Barker B.M."/>
            <person name="Galgiani J.N."/>
            <person name="Orbach M.J."/>
            <person name="Kirkland T.N."/>
            <person name="Cole G.T."/>
            <person name="Henn M.R."/>
            <person name="Birren B.W."/>
            <person name="Taylor J.W."/>
        </authorList>
    </citation>
    <scope>NUCLEOTIDE SEQUENCE [LARGE SCALE GENOMIC DNA]</scope>
    <source>
        <strain evidence="4">RS</strain>
    </source>
</reference>
<sequence length="134" mass="14878">MLLPENLRLKIRKDRSQSASTMASPETYTPPNHCIADFCLIPIGTSSPSVSETIADVERLVEKSGLKFLMHSCGTTLEGPWDKVFALIGQTHAMLHQKGTARVHTDIRVGSRVDKRETMENKVKVVQDILAHDP</sequence>
<dbReference type="NCBIfam" id="TIGR00106">
    <property type="entry name" value="MTH1187 family thiamine-binding protein"/>
    <property type="match status" value="1"/>
</dbReference>
<accession>J3KLD4</accession>
<organism evidence="3 4">
    <name type="scientific">Coccidioides immitis (strain RS)</name>
    <name type="common">Valley fever fungus</name>
    <dbReference type="NCBI Taxonomy" id="246410"/>
    <lineage>
        <taxon>Eukaryota</taxon>
        <taxon>Fungi</taxon>
        <taxon>Dikarya</taxon>
        <taxon>Ascomycota</taxon>
        <taxon>Pezizomycotina</taxon>
        <taxon>Eurotiomycetes</taxon>
        <taxon>Eurotiomycetidae</taxon>
        <taxon>Onygenales</taxon>
        <taxon>Onygenaceae</taxon>
        <taxon>Coccidioides</taxon>
    </lineage>
</organism>
<dbReference type="GO" id="GO:0005829">
    <property type="term" value="C:cytosol"/>
    <property type="evidence" value="ECO:0007669"/>
    <property type="project" value="TreeGrafter"/>
</dbReference>
<dbReference type="VEuPathDB" id="FungiDB:CIMG_02433"/>
<dbReference type="AlphaFoldDB" id="J3KLD4"/>
<dbReference type="InParanoid" id="J3KLD4"/>
<evidence type="ECO:0000313" key="4">
    <source>
        <dbReference type="Proteomes" id="UP000001261"/>
    </source>
</evidence>
<dbReference type="PANTHER" id="PTHR33777">
    <property type="entry name" value="UPF0045 PROTEIN ECM15"/>
    <property type="match status" value="1"/>
</dbReference>
<evidence type="ECO:0000256" key="1">
    <source>
        <dbReference type="ARBA" id="ARBA00010272"/>
    </source>
</evidence>
<gene>
    <name evidence="3" type="ORF">CIMG_02433</name>
</gene>
<dbReference type="SUPFAM" id="SSF89957">
    <property type="entry name" value="MTH1187/YkoF-like"/>
    <property type="match status" value="1"/>
</dbReference>
<protein>
    <recommendedName>
        <fullName evidence="2">Thiamine-binding protein domain-containing protein</fullName>
    </recommendedName>
</protein>
<dbReference type="FunCoup" id="J3KLD4">
    <property type="interactions" value="25"/>
</dbReference>
<dbReference type="EMBL" id="GG704911">
    <property type="protein sequence ID" value="EAS37079.3"/>
    <property type="molecule type" value="Genomic_DNA"/>
</dbReference>
<dbReference type="RefSeq" id="XP_001248662.2">
    <property type="nucleotide sequence ID" value="XM_001248661.2"/>
</dbReference>
<dbReference type="OrthoDB" id="5587367at2759"/>
<dbReference type="GeneID" id="4566078"/>
<dbReference type="OMA" id="RVIGQCH"/>
<dbReference type="Gene3D" id="3.30.70.930">
    <property type="match status" value="1"/>
</dbReference>
<comment type="similarity">
    <text evidence="1">Belongs to the UPF0045 family.</text>
</comment>
<evidence type="ECO:0000259" key="2">
    <source>
        <dbReference type="Pfam" id="PF01910"/>
    </source>
</evidence>
<dbReference type="PANTHER" id="PTHR33777:SF1">
    <property type="entry name" value="UPF0045 PROTEIN ECM15"/>
    <property type="match status" value="1"/>
</dbReference>
<feature type="domain" description="Thiamine-binding protein" evidence="2">
    <location>
        <begin position="36"/>
        <end position="127"/>
    </location>
</feature>
<dbReference type="InterPro" id="IPR002767">
    <property type="entry name" value="Thiamine_BP"/>
</dbReference>
<dbReference type="Pfam" id="PF01910">
    <property type="entry name" value="Thiamine_BP"/>
    <property type="match status" value="1"/>
</dbReference>
<dbReference type="KEGG" id="cim:CIMG_02433"/>
<name>J3KLD4_COCIM</name>
<dbReference type="InterPro" id="IPR029756">
    <property type="entry name" value="MTH1187/YkoF-like"/>
</dbReference>
<dbReference type="Proteomes" id="UP000001261">
    <property type="component" value="Unassembled WGS sequence"/>
</dbReference>